<keyword evidence="1" id="KW-1133">Transmembrane helix</keyword>
<proteinExistence type="predicted"/>
<organism evidence="2 3">
    <name type="scientific">Roseburia inulinivorans</name>
    <dbReference type="NCBI Taxonomy" id="360807"/>
    <lineage>
        <taxon>Bacteria</taxon>
        <taxon>Bacillati</taxon>
        <taxon>Bacillota</taxon>
        <taxon>Clostridia</taxon>
        <taxon>Lachnospirales</taxon>
        <taxon>Lachnospiraceae</taxon>
        <taxon>Roseburia</taxon>
    </lineage>
</organism>
<keyword evidence="1" id="KW-0472">Membrane</keyword>
<gene>
    <name evidence="2" type="ORF">DW914_03715</name>
</gene>
<protein>
    <submittedName>
        <fullName evidence="2">Uncharacterized protein</fullName>
    </submittedName>
</protein>
<comment type="caution">
    <text evidence="2">The sequence shown here is derived from an EMBL/GenBank/DDBJ whole genome shotgun (WGS) entry which is preliminary data.</text>
</comment>
<accession>A0A3R6AKR9</accession>
<feature type="transmembrane region" description="Helical" evidence="1">
    <location>
        <begin position="30"/>
        <end position="50"/>
    </location>
</feature>
<evidence type="ECO:0000313" key="3">
    <source>
        <dbReference type="Proteomes" id="UP000283492"/>
    </source>
</evidence>
<dbReference type="AlphaFoldDB" id="A0A3R6AKR9"/>
<evidence type="ECO:0000256" key="1">
    <source>
        <dbReference type="SAM" id="Phobius"/>
    </source>
</evidence>
<keyword evidence="1" id="KW-0812">Transmembrane</keyword>
<sequence length="248" mass="29374">MIKMDYSKEAYNIYKNRRGVDMNKVQQKKWISVLGMGVFILTMLYICTLYSDEDKRNVAKNAAVTDKMQQNTDNDLPADFPKDLFFNSGAGGWRTYLRLNRDGSFSGEYSDYDAYAEKDFPKGTVAICEFEGKFTDIERIDQYYYTMSLEKLEILDIQEMWIENGYRFLKEDEPYGLENGENFTLYMPETPIEQLSEDFLIWWPSWYYSEEETVRPEKLSCYGMCNEAMQYGFFSYEGMDVFEPYISR</sequence>
<evidence type="ECO:0000313" key="2">
    <source>
        <dbReference type="EMBL" id="RHA91057.1"/>
    </source>
</evidence>
<dbReference type="EMBL" id="QSFX01000003">
    <property type="protein sequence ID" value="RHA91057.1"/>
    <property type="molecule type" value="Genomic_DNA"/>
</dbReference>
<name>A0A3R6AKR9_9FIRM</name>
<reference evidence="2 3" key="1">
    <citation type="submission" date="2018-08" db="EMBL/GenBank/DDBJ databases">
        <title>A genome reference for cultivated species of the human gut microbiota.</title>
        <authorList>
            <person name="Zou Y."/>
            <person name="Xue W."/>
            <person name="Luo G."/>
        </authorList>
    </citation>
    <scope>NUCLEOTIDE SEQUENCE [LARGE SCALE GENOMIC DNA]</scope>
    <source>
        <strain evidence="2 3">AM42-1AC</strain>
    </source>
</reference>
<dbReference type="Proteomes" id="UP000283492">
    <property type="component" value="Unassembled WGS sequence"/>
</dbReference>